<dbReference type="SUPFAM" id="SSF52540">
    <property type="entry name" value="P-loop containing nucleoside triphosphate hydrolases"/>
    <property type="match status" value="1"/>
</dbReference>
<dbReference type="InterPro" id="IPR027417">
    <property type="entry name" value="P-loop_NTPase"/>
</dbReference>
<organism evidence="1">
    <name type="scientific">Siphoviridae sp. ctMeu2</name>
    <dbReference type="NCBI Taxonomy" id="2826262"/>
    <lineage>
        <taxon>Viruses</taxon>
        <taxon>Duplodnaviria</taxon>
        <taxon>Heunggongvirae</taxon>
        <taxon>Uroviricota</taxon>
        <taxon>Caudoviricetes</taxon>
    </lineage>
</organism>
<dbReference type="EMBL" id="BK014778">
    <property type="protein sequence ID" value="DAD75257.1"/>
    <property type="molecule type" value="Genomic_DNA"/>
</dbReference>
<reference evidence="1" key="1">
    <citation type="journal article" date="2021" name="Proc. Natl. Acad. Sci. U.S.A.">
        <title>A Catalog of Tens of Thousands of Viruses from Human Metagenomes Reveals Hidden Associations with Chronic Diseases.</title>
        <authorList>
            <person name="Tisza M.J."/>
            <person name="Buck C.B."/>
        </authorList>
    </citation>
    <scope>NUCLEOTIDE SEQUENCE</scope>
    <source>
        <strain evidence="1">CtMeu2</strain>
    </source>
</reference>
<name>A0A8S5LYX8_9CAUD</name>
<evidence type="ECO:0000313" key="1">
    <source>
        <dbReference type="EMBL" id="DAD75257.1"/>
    </source>
</evidence>
<accession>A0A8S5LYX8</accession>
<proteinExistence type="predicted"/>
<sequence>MKNLRNGCILTGKPGSGKSVVALQYYVERVLGVRHPADLPRRLAEGPRLYIITTARKRDDLDWQGDVSMYGLTDYTTVDSWNNISNYSDIRDSFIIFDEQRAIGNGKWAKTFVKMARHNEWIMLSGTPGDNWMDYCPVFIANGFFKNRTQFEREHCQFNYRAGYPRLERYLGQGKLLRLRKKVLVDMPFVKKTTKKRTDVPVSYEEKPYRTIQKYRFDPYKEEPIQNAGGLCHVLRRVTNEDPVRLVAVRELCEQHPRVIVFYNFDYELFMLRSLGDILGVPIGEYNGHRHEALPKGERWVYLVQYTAGAEAWNCTTCDTMIFFSQNYSWKVMEQCEGRIDRLNTPYSVLNYYYLKSQSPIDQAISRAIRVKEIFNERGFYESLR</sequence>
<protein>
    <submittedName>
        <fullName evidence="1">Chromatin remodeling complex ATPase</fullName>
    </submittedName>
</protein>
<dbReference type="Gene3D" id="3.40.50.300">
    <property type="entry name" value="P-loop containing nucleotide triphosphate hydrolases"/>
    <property type="match status" value="1"/>
</dbReference>